<dbReference type="InterPro" id="IPR010982">
    <property type="entry name" value="Lambda_DNA-bd_dom_sf"/>
</dbReference>
<accession>A0A939G484</accession>
<evidence type="ECO:0000313" key="3">
    <source>
        <dbReference type="EMBL" id="MBO0930329.1"/>
    </source>
</evidence>
<reference evidence="3 4" key="1">
    <citation type="submission" date="2021-03" db="EMBL/GenBank/DDBJ databases">
        <title>Fibrella sp. HMF5036 genome sequencing and assembly.</title>
        <authorList>
            <person name="Kang H."/>
            <person name="Kim H."/>
            <person name="Bae S."/>
            <person name="Joh K."/>
        </authorList>
    </citation>
    <scope>NUCLEOTIDE SEQUENCE [LARGE SCALE GENOMIC DNA]</scope>
    <source>
        <strain evidence="3 4">HMF5036</strain>
    </source>
</reference>
<dbReference type="RefSeq" id="WP_207334294.1">
    <property type="nucleotide sequence ID" value="NZ_JAFMYU010000003.1"/>
</dbReference>
<dbReference type="Proteomes" id="UP000664795">
    <property type="component" value="Unassembled WGS sequence"/>
</dbReference>
<feature type="domain" description="HTH cro/C1-type" evidence="2">
    <location>
        <begin position="13"/>
        <end position="68"/>
    </location>
</feature>
<dbReference type="PROSITE" id="PS50943">
    <property type="entry name" value="HTH_CROC1"/>
    <property type="match status" value="1"/>
</dbReference>
<feature type="coiled-coil region" evidence="1">
    <location>
        <begin position="79"/>
        <end position="113"/>
    </location>
</feature>
<dbReference type="SMART" id="SM00530">
    <property type="entry name" value="HTH_XRE"/>
    <property type="match status" value="1"/>
</dbReference>
<sequence>MEQIISSDLGYRLKLLRQKLGVTCSQTAEEADIPLPVLRKIEQGHTANPGFYVAEKLAKRYKVNTNWLILGVGDMFTDNHSLAAEVDELKEELERKEDLLTQLHKAFVELRKKIKRVASQPDVNTPDSGIFPDIWPRQRPRAVTNLS</sequence>
<gene>
    <name evidence="3" type="ORF">J2I48_04945</name>
</gene>
<evidence type="ECO:0000313" key="4">
    <source>
        <dbReference type="Proteomes" id="UP000664795"/>
    </source>
</evidence>
<evidence type="ECO:0000256" key="1">
    <source>
        <dbReference type="SAM" id="Coils"/>
    </source>
</evidence>
<dbReference type="GO" id="GO:0003677">
    <property type="term" value="F:DNA binding"/>
    <property type="evidence" value="ECO:0007669"/>
    <property type="project" value="InterPro"/>
</dbReference>
<keyword evidence="4" id="KW-1185">Reference proteome</keyword>
<protein>
    <submittedName>
        <fullName evidence="3">Helix-turn-helix transcriptional regulator</fullName>
    </submittedName>
</protein>
<proteinExistence type="predicted"/>
<keyword evidence="1" id="KW-0175">Coiled coil</keyword>
<comment type="caution">
    <text evidence="3">The sequence shown here is derived from an EMBL/GenBank/DDBJ whole genome shotgun (WGS) entry which is preliminary data.</text>
</comment>
<dbReference type="Gene3D" id="1.10.260.40">
    <property type="entry name" value="lambda repressor-like DNA-binding domains"/>
    <property type="match status" value="1"/>
</dbReference>
<evidence type="ECO:0000259" key="2">
    <source>
        <dbReference type="PROSITE" id="PS50943"/>
    </source>
</evidence>
<dbReference type="Pfam" id="PF12844">
    <property type="entry name" value="HTH_19"/>
    <property type="match status" value="1"/>
</dbReference>
<dbReference type="InterPro" id="IPR001387">
    <property type="entry name" value="Cro/C1-type_HTH"/>
</dbReference>
<organism evidence="3 4">
    <name type="scientific">Fibrella aquatilis</name>
    <dbReference type="NCBI Taxonomy" id="2817059"/>
    <lineage>
        <taxon>Bacteria</taxon>
        <taxon>Pseudomonadati</taxon>
        <taxon>Bacteroidota</taxon>
        <taxon>Cytophagia</taxon>
        <taxon>Cytophagales</taxon>
        <taxon>Spirosomataceae</taxon>
        <taxon>Fibrella</taxon>
    </lineage>
</organism>
<dbReference type="AlphaFoldDB" id="A0A939G484"/>
<dbReference type="EMBL" id="JAFMYU010000003">
    <property type="protein sequence ID" value="MBO0930329.1"/>
    <property type="molecule type" value="Genomic_DNA"/>
</dbReference>
<dbReference type="CDD" id="cd00093">
    <property type="entry name" value="HTH_XRE"/>
    <property type="match status" value="1"/>
</dbReference>
<name>A0A939G484_9BACT</name>
<dbReference type="SUPFAM" id="SSF47413">
    <property type="entry name" value="lambda repressor-like DNA-binding domains"/>
    <property type="match status" value="1"/>
</dbReference>